<sequence length="53" mass="5644">MSSRQTNPGIHIPITDPEAILPAAGAEQRRVKLLAAHHTAKAAAFCSSLLRKP</sequence>
<protein>
    <submittedName>
        <fullName evidence="1">Uncharacterized protein</fullName>
    </submittedName>
</protein>
<dbReference type="Proteomes" id="UP000235392">
    <property type="component" value="Unassembled WGS sequence"/>
</dbReference>
<reference evidence="1 2" key="1">
    <citation type="submission" date="2017-11" db="EMBL/GenBank/DDBJ databases">
        <title>De novo assembly and phasing of dikaryotic genomes from two isolates of Puccinia coronata f. sp. avenae, the causal agent of oat crown rust.</title>
        <authorList>
            <person name="Miller M.E."/>
            <person name="Zhang Y."/>
            <person name="Omidvar V."/>
            <person name="Sperschneider J."/>
            <person name="Schwessinger B."/>
            <person name="Raley C."/>
            <person name="Palmer J.M."/>
            <person name="Garnica D."/>
            <person name="Upadhyaya N."/>
            <person name="Rathjen J."/>
            <person name="Taylor J.M."/>
            <person name="Park R.F."/>
            <person name="Dodds P.N."/>
            <person name="Hirsch C.D."/>
            <person name="Kianian S.F."/>
            <person name="Figueroa M."/>
        </authorList>
    </citation>
    <scope>NUCLEOTIDE SEQUENCE [LARGE SCALE GENOMIC DNA]</scope>
    <source>
        <strain evidence="1">12SD80</strain>
    </source>
</reference>
<comment type="caution">
    <text evidence="1">The sequence shown here is derived from an EMBL/GenBank/DDBJ whole genome shotgun (WGS) entry which is preliminary data.</text>
</comment>
<name>A0A2N5U104_9BASI</name>
<evidence type="ECO:0000313" key="2">
    <source>
        <dbReference type="Proteomes" id="UP000235392"/>
    </source>
</evidence>
<evidence type="ECO:0000313" key="1">
    <source>
        <dbReference type="EMBL" id="PLW31392.1"/>
    </source>
</evidence>
<gene>
    <name evidence="1" type="ORF">PCASD_23958</name>
</gene>
<proteinExistence type="predicted"/>
<dbReference type="EMBL" id="PGCI01000270">
    <property type="protein sequence ID" value="PLW31392.1"/>
    <property type="molecule type" value="Genomic_DNA"/>
</dbReference>
<accession>A0A2N5U104</accession>
<dbReference type="AlphaFoldDB" id="A0A2N5U104"/>
<organism evidence="1 2">
    <name type="scientific">Puccinia coronata f. sp. avenae</name>
    <dbReference type="NCBI Taxonomy" id="200324"/>
    <lineage>
        <taxon>Eukaryota</taxon>
        <taxon>Fungi</taxon>
        <taxon>Dikarya</taxon>
        <taxon>Basidiomycota</taxon>
        <taxon>Pucciniomycotina</taxon>
        <taxon>Pucciniomycetes</taxon>
        <taxon>Pucciniales</taxon>
        <taxon>Pucciniaceae</taxon>
        <taxon>Puccinia</taxon>
    </lineage>
</organism>